<keyword evidence="4" id="KW-1185">Reference proteome</keyword>
<protein>
    <submittedName>
        <fullName evidence="3">Uncharacterized protein</fullName>
    </submittedName>
</protein>
<proteinExistence type="predicted"/>
<dbReference type="EMBL" id="CP104013">
    <property type="protein sequence ID" value="UYP46087.1"/>
    <property type="molecule type" value="Genomic_DNA"/>
</dbReference>
<gene>
    <name evidence="3" type="ORF">NEF87_002372</name>
</gene>
<feature type="compositionally biased region" description="Low complexity" evidence="1">
    <location>
        <begin position="1416"/>
        <end position="1444"/>
    </location>
</feature>
<evidence type="ECO:0000256" key="1">
    <source>
        <dbReference type="SAM" id="MobiDB-lite"/>
    </source>
</evidence>
<dbReference type="Proteomes" id="UP001208689">
    <property type="component" value="Chromosome"/>
</dbReference>
<reference evidence="3" key="1">
    <citation type="submission" date="2022-09" db="EMBL/GenBank/DDBJ databases">
        <title>Actin cytoskeleton and complex cell architecture in an #Asgard archaeon.</title>
        <authorList>
            <person name="Ponce Toledo R.I."/>
            <person name="Schleper C."/>
            <person name="Rodrigues Oliveira T."/>
            <person name="Wollweber F."/>
            <person name="Xu J."/>
            <person name="Rittmann S."/>
            <person name="Klingl A."/>
            <person name="Pilhofer M."/>
        </authorList>
    </citation>
    <scope>NUCLEOTIDE SEQUENCE</scope>
    <source>
        <strain evidence="3">B-35</strain>
    </source>
</reference>
<sequence length="1482" mass="166236">MKQLMKRNKIPIRILFLGILFMILIPSFIQTGMNKDDNFENPRNYSNRTPNSQVDPEGNEISVVLSLNTTELPAGQSIGFSAIYTGSENPGLLRICTSYEGYSTVEYSFDMYEADPDNTDYASGKEYITNISQSLLSIIMPNHFDFYCYAIPTFKNVVVGFNGDESNVEYFQIVTAPPIVDDITLSQHQVYFNEQSRTFLECSVSDFDTALEDLSGKTFLKNTVNDEQVLVLMHPLSYYVSDYICNELPFYNYLEFMLNDMGDIFATVEELEAEINTPTCLYARIDTRSDPINTVINSAGPCILNYTVQITDGNASSSSVPILQTVNFYEDIESINRPNIAPSLSASINPRPIWIENPVYPTISVTYYDEEDYQPDTIRMFVYDPAGNTRSYTLAYDTEKTPIHNSPDDGIVYSIDIEPYGNQFEDEGVYRAYFTFSDEDNDCRYPLDSSQTVKLFYVGDLVALLGGEVSQTRIDYYDTDKITFSIDYMHYQNTAPDSDVILTLKNPRSGTINTHPCVLIETDPKISKGTTYTYSMLIGDTGFEDIGTYEFWFSTMVDSTPVQSQVYKGPSVSREQFSAIFVNGPTRVRINSSQILSFETFYQDRYSLPDSAKLYIIPLGEEENTTEYNLAHAISDVDYQDGVIYNISLVEGEGILNRTGSYEYWIVFNRDGEVQRIPGMEDNYQFSIHSETTIISTITDSEIFLEKGKGEEAEIHFTLLDPLNRSYLTSFHKPYFRIRYENNTKDKVPLIWGDNLMEVDKYDDNWVDGKDFYFKLTEGEGVLNAEGVIEGYLEIIPEDGDEALFCPGPHEYTYTTVFKIYDYASFTYDAAVHSSLTPTIDQNFKWKSGEDIIFIVNYSQPQNFEPKMIALAIDDGIVPDQKPHYPMEKLDPSDNNYTDGCLYSIKVEMGGELLPSIGDYSYDFYYGIEHHRIFRGDLGQGEFYAFTIENDAPQLSNILVDDPILKIGESIPIVVNYTDSDGVAPDEIKLSLYNEGDEGVFDHYTNFTMTPQTVNNRDYTMGVLYIAMVEAGTYRFSELGNYSYCIWATDGLETDLLTETDSTLYPELEIQDSMFTLSEGSSNPAVVNYSNPTNVNFLVYYTDPDGDFPTYVNVSIYSGDTLETTYDLAQIGGIHSDTTRPVPYAILRDVTASLTPGNYTYVFGAFDGTTYLELADESFTLEIQPSMFTLSDGSATPAVVNYSNPSDVDFLIHYTDPDGDFPTHVNVSIYSGSTLETTYDLTLIGSFSDTTGLTPYGISQDVTASLTPGNYTYVFGAFDGTTYLEWSEENFKLEVKNSLPLLKNGSVSNATLDFAYPTNTTFSVYFQDNDGPLPELVTLCIYTTAGQSVVNYTMTQANLGITTAESWVEYIFTGNLFLNITTTGTFYWGVVAQDEYDEVQLSDLTFILTISNSTTVPSPTDTTTTTTTTTTTGTNSSTSSTTDTTEPEGGGGGIPGYSVGLLLSCVFLSLAIIFKKHPKSFN</sequence>
<evidence type="ECO:0000256" key="2">
    <source>
        <dbReference type="SAM" id="Phobius"/>
    </source>
</evidence>
<keyword evidence="2" id="KW-1133">Transmembrane helix</keyword>
<keyword evidence="2" id="KW-0812">Transmembrane</keyword>
<name>A0ABY6HUQ3_9ARCH</name>
<feature type="transmembrane region" description="Helical" evidence="2">
    <location>
        <begin position="1454"/>
        <end position="1474"/>
    </location>
</feature>
<feature type="transmembrane region" description="Helical" evidence="2">
    <location>
        <begin position="12"/>
        <end position="29"/>
    </location>
</feature>
<accession>A0ABY6HUQ3</accession>
<evidence type="ECO:0000313" key="4">
    <source>
        <dbReference type="Proteomes" id="UP001208689"/>
    </source>
</evidence>
<evidence type="ECO:0000313" key="3">
    <source>
        <dbReference type="EMBL" id="UYP46087.1"/>
    </source>
</evidence>
<organism evidence="3 4">
    <name type="scientific">Candidatus Lokiarchaeum ossiferum</name>
    <dbReference type="NCBI Taxonomy" id="2951803"/>
    <lineage>
        <taxon>Archaea</taxon>
        <taxon>Promethearchaeati</taxon>
        <taxon>Promethearchaeota</taxon>
        <taxon>Promethearchaeia</taxon>
        <taxon>Promethearchaeales</taxon>
        <taxon>Promethearchaeaceae</taxon>
        <taxon>Candidatus Lokiarchaeum</taxon>
    </lineage>
</organism>
<feature type="region of interest" description="Disordered" evidence="1">
    <location>
        <begin position="1416"/>
        <end position="1451"/>
    </location>
</feature>
<keyword evidence="2" id="KW-0472">Membrane</keyword>